<evidence type="ECO:0000313" key="17">
    <source>
        <dbReference type="Proteomes" id="UP001054252"/>
    </source>
</evidence>
<dbReference type="Proteomes" id="UP001054252">
    <property type="component" value="Unassembled WGS sequence"/>
</dbReference>
<evidence type="ECO:0000259" key="15">
    <source>
        <dbReference type="PROSITE" id="PS50011"/>
    </source>
</evidence>
<dbReference type="PROSITE" id="PS50011">
    <property type="entry name" value="PROTEIN_KINASE_DOM"/>
    <property type="match status" value="1"/>
</dbReference>
<dbReference type="SMART" id="SM00219">
    <property type="entry name" value="TyrKc"/>
    <property type="match status" value="1"/>
</dbReference>
<keyword evidence="4" id="KW-0808">Transferase</keyword>
<dbReference type="Gene3D" id="1.10.510.10">
    <property type="entry name" value="Transferase(Phosphotransferase) domain 1"/>
    <property type="match status" value="2"/>
</dbReference>
<dbReference type="GO" id="GO:0016020">
    <property type="term" value="C:membrane"/>
    <property type="evidence" value="ECO:0007669"/>
    <property type="project" value="UniProtKB-SubCell"/>
</dbReference>
<dbReference type="AlphaFoldDB" id="A0AAV5LMK7"/>
<dbReference type="GO" id="GO:0005524">
    <property type="term" value="F:ATP binding"/>
    <property type="evidence" value="ECO:0007669"/>
    <property type="project" value="UniProtKB-KW"/>
</dbReference>
<protein>
    <recommendedName>
        <fullName evidence="2">non-specific serine/threonine protein kinase</fullName>
        <ecNumber evidence="2">2.7.11.1</ecNumber>
    </recommendedName>
</protein>
<keyword evidence="3" id="KW-0723">Serine/threonine-protein kinase</keyword>
<dbReference type="FunFam" id="1.10.510.10:FF:001023">
    <property type="entry name" value="Os07g0541700 protein"/>
    <property type="match status" value="1"/>
</dbReference>
<dbReference type="InterPro" id="IPR020635">
    <property type="entry name" value="Tyr_kinase_cat_dom"/>
</dbReference>
<dbReference type="InterPro" id="IPR008271">
    <property type="entry name" value="Ser/Thr_kinase_AS"/>
</dbReference>
<feature type="domain" description="Protein kinase" evidence="15">
    <location>
        <begin position="1"/>
        <end position="218"/>
    </location>
</feature>
<keyword evidence="9" id="KW-0067">ATP-binding</keyword>
<dbReference type="EMBL" id="BPVZ01000124">
    <property type="protein sequence ID" value="GKV37837.1"/>
    <property type="molecule type" value="Genomic_DNA"/>
</dbReference>
<evidence type="ECO:0000256" key="7">
    <source>
        <dbReference type="ARBA" id="ARBA00022741"/>
    </source>
</evidence>
<evidence type="ECO:0000256" key="8">
    <source>
        <dbReference type="ARBA" id="ARBA00022777"/>
    </source>
</evidence>
<evidence type="ECO:0000256" key="10">
    <source>
        <dbReference type="ARBA" id="ARBA00022989"/>
    </source>
</evidence>
<keyword evidence="5" id="KW-0812">Transmembrane</keyword>
<dbReference type="PROSITE" id="PS00108">
    <property type="entry name" value="PROTEIN_KINASE_ST"/>
    <property type="match status" value="1"/>
</dbReference>
<keyword evidence="10" id="KW-1133">Transmembrane helix</keyword>
<evidence type="ECO:0000256" key="11">
    <source>
        <dbReference type="ARBA" id="ARBA00023136"/>
    </source>
</evidence>
<evidence type="ECO:0000256" key="3">
    <source>
        <dbReference type="ARBA" id="ARBA00022527"/>
    </source>
</evidence>
<comment type="catalytic activity">
    <reaction evidence="13">
        <text>L-threonyl-[protein] + ATP = O-phospho-L-threonyl-[protein] + ADP + H(+)</text>
        <dbReference type="Rhea" id="RHEA:46608"/>
        <dbReference type="Rhea" id="RHEA-COMP:11060"/>
        <dbReference type="Rhea" id="RHEA-COMP:11605"/>
        <dbReference type="ChEBI" id="CHEBI:15378"/>
        <dbReference type="ChEBI" id="CHEBI:30013"/>
        <dbReference type="ChEBI" id="CHEBI:30616"/>
        <dbReference type="ChEBI" id="CHEBI:61977"/>
        <dbReference type="ChEBI" id="CHEBI:456216"/>
        <dbReference type="EC" id="2.7.11.1"/>
    </reaction>
</comment>
<keyword evidence="12" id="KW-0325">Glycoprotein</keyword>
<organism evidence="16 17">
    <name type="scientific">Rubroshorea leprosula</name>
    <dbReference type="NCBI Taxonomy" id="152421"/>
    <lineage>
        <taxon>Eukaryota</taxon>
        <taxon>Viridiplantae</taxon>
        <taxon>Streptophyta</taxon>
        <taxon>Embryophyta</taxon>
        <taxon>Tracheophyta</taxon>
        <taxon>Spermatophyta</taxon>
        <taxon>Magnoliopsida</taxon>
        <taxon>eudicotyledons</taxon>
        <taxon>Gunneridae</taxon>
        <taxon>Pentapetalae</taxon>
        <taxon>rosids</taxon>
        <taxon>malvids</taxon>
        <taxon>Malvales</taxon>
        <taxon>Dipterocarpaceae</taxon>
        <taxon>Rubroshorea</taxon>
    </lineage>
</organism>
<evidence type="ECO:0000256" key="13">
    <source>
        <dbReference type="ARBA" id="ARBA00047899"/>
    </source>
</evidence>
<evidence type="ECO:0000256" key="12">
    <source>
        <dbReference type="ARBA" id="ARBA00023180"/>
    </source>
</evidence>
<dbReference type="InterPro" id="IPR045874">
    <property type="entry name" value="LRK10/LRL21-25-like"/>
</dbReference>
<evidence type="ECO:0000256" key="9">
    <source>
        <dbReference type="ARBA" id="ARBA00022840"/>
    </source>
</evidence>
<dbReference type="GO" id="GO:0004674">
    <property type="term" value="F:protein serine/threonine kinase activity"/>
    <property type="evidence" value="ECO:0007669"/>
    <property type="project" value="UniProtKB-KW"/>
</dbReference>
<dbReference type="GO" id="GO:0004713">
    <property type="term" value="F:protein tyrosine kinase activity"/>
    <property type="evidence" value="ECO:0007669"/>
    <property type="project" value="InterPro"/>
</dbReference>
<comment type="catalytic activity">
    <reaction evidence="14">
        <text>L-seryl-[protein] + ATP = O-phospho-L-seryl-[protein] + ADP + H(+)</text>
        <dbReference type="Rhea" id="RHEA:17989"/>
        <dbReference type="Rhea" id="RHEA-COMP:9863"/>
        <dbReference type="Rhea" id="RHEA-COMP:11604"/>
        <dbReference type="ChEBI" id="CHEBI:15378"/>
        <dbReference type="ChEBI" id="CHEBI:29999"/>
        <dbReference type="ChEBI" id="CHEBI:30616"/>
        <dbReference type="ChEBI" id="CHEBI:83421"/>
        <dbReference type="ChEBI" id="CHEBI:456216"/>
        <dbReference type="EC" id="2.7.11.1"/>
    </reaction>
</comment>
<proteinExistence type="predicted"/>
<evidence type="ECO:0000313" key="16">
    <source>
        <dbReference type="EMBL" id="GKV37837.1"/>
    </source>
</evidence>
<dbReference type="SUPFAM" id="SSF56112">
    <property type="entry name" value="Protein kinase-like (PK-like)"/>
    <property type="match status" value="1"/>
</dbReference>
<evidence type="ECO:0000256" key="6">
    <source>
        <dbReference type="ARBA" id="ARBA00022729"/>
    </source>
</evidence>
<dbReference type="InterPro" id="IPR001245">
    <property type="entry name" value="Ser-Thr/Tyr_kinase_cat_dom"/>
</dbReference>
<name>A0AAV5LMK7_9ROSI</name>
<evidence type="ECO:0000256" key="14">
    <source>
        <dbReference type="ARBA" id="ARBA00048679"/>
    </source>
</evidence>
<accession>A0AAV5LMK7</accession>
<sequence length="218" mass="25342">MSALVYEFMENGSLDKYLFKEKQMIEWEKLHEIAIGMAKGIAYLQEECQERIIHYDVKPTNVLLDANFFPKVVDIELMKLFGRRRNTIMSSSKSLDWFPKHVWEKYKKSKLAKMTKTCGIEEKDKGKAEKMLVIALWCVQDSPEVRPPMSAIVKMLEGMDIMLPPKPFHYVYSLRTNTLKPLVTVVGSSFSSIKETNSYWYKESTPIMAKYEIQMATS</sequence>
<comment type="caution">
    <text evidence="16">The sequence shown here is derived from an EMBL/GenBank/DDBJ whole genome shotgun (WGS) entry which is preliminary data.</text>
</comment>
<dbReference type="EC" id="2.7.11.1" evidence="2"/>
<keyword evidence="8" id="KW-0418">Kinase</keyword>
<dbReference type="PANTHER" id="PTHR27009">
    <property type="entry name" value="RUST RESISTANCE KINASE LR10-RELATED"/>
    <property type="match status" value="1"/>
</dbReference>
<dbReference type="InterPro" id="IPR000719">
    <property type="entry name" value="Prot_kinase_dom"/>
</dbReference>
<reference evidence="16 17" key="1">
    <citation type="journal article" date="2021" name="Commun. Biol.">
        <title>The genome of Shorea leprosula (Dipterocarpaceae) highlights the ecological relevance of drought in aseasonal tropical rainforests.</title>
        <authorList>
            <person name="Ng K.K.S."/>
            <person name="Kobayashi M.J."/>
            <person name="Fawcett J.A."/>
            <person name="Hatakeyama M."/>
            <person name="Paape T."/>
            <person name="Ng C.H."/>
            <person name="Ang C.C."/>
            <person name="Tnah L.H."/>
            <person name="Lee C.T."/>
            <person name="Nishiyama T."/>
            <person name="Sese J."/>
            <person name="O'Brien M.J."/>
            <person name="Copetti D."/>
            <person name="Mohd Noor M.I."/>
            <person name="Ong R.C."/>
            <person name="Putra M."/>
            <person name="Sireger I.Z."/>
            <person name="Indrioko S."/>
            <person name="Kosugi Y."/>
            <person name="Izuno A."/>
            <person name="Isagi Y."/>
            <person name="Lee S.L."/>
            <person name="Shimizu K.K."/>
        </authorList>
    </citation>
    <scope>NUCLEOTIDE SEQUENCE [LARGE SCALE GENOMIC DNA]</scope>
    <source>
        <strain evidence="16">214</strain>
    </source>
</reference>
<keyword evidence="17" id="KW-1185">Reference proteome</keyword>
<keyword evidence="6" id="KW-0732">Signal</keyword>
<keyword evidence="7" id="KW-0547">Nucleotide-binding</keyword>
<keyword evidence="11" id="KW-0472">Membrane</keyword>
<evidence type="ECO:0000256" key="2">
    <source>
        <dbReference type="ARBA" id="ARBA00012513"/>
    </source>
</evidence>
<evidence type="ECO:0000256" key="4">
    <source>
        <dbReference type="ARBA" id="ARBA00022679"/>
    </source>
</evidence>
<gene>
    <name evidence="16" type="ORF">SLEP1_g45812</name>
</gene>
<comment type="subcellular location">
    <subcellularLocation>
        <location evidence="1">Membrane</location>
        <topology evidence="1">Single-pass type I membrane protein</topology>
    </subcellularLocation>
</comment>
<evidence type="ECO:0000256" key="1">
    <source>
        <dbReference type="ARBA" id="ARBA00004479"/>
    </source>
</evidence>
<dbReference type="Pfam" id="PF07714">
    <property type="entry name" value="PK_Tyr_Ser-Thr"/>
    <property type="match status" value="1"/>
</dbReference>
<evidence type="ECO:0000256" key="5">
    <source>
        <dbReference type="ARBA" id="ARBA00022692"/>
    </source>
</evidence>
<dbReference type="InterPro" id="IPR011009">
    <property type="entry name" value="Kinase-like_dom_sf"/>
</dbReference>